<evidence type="ECO:0000313" key="6">
    <source>
        <dbReference type="Proteomes" id="UP000242525"/>
    </source>
</evidence>
<evidence type="ECO:0000259" key="4">
    <source>
        <dbReference type="Pfam" id="PF03330"/>
    </source>
</evidence>
<evidence type="ECO:0000256" key="2">
    <source>
        <dbReference type="SAM" id="MobiDB-lite"/>
    </source>
</evidence>
<keyword evidence="6" id="KW-1185">Reference proteome</keyword>
<proteinExistence type="predicted"/>
<sequence length="278" mass="29402">MQLSFKSLSGLLLASSAIIAVPVHRHNDHNLLDKREILTEVVRQTRIHYQRHVVVVDQNSNTISTGLEQAYVSTVSADSSPSLPSDVIKVVPEPSTTSSAAETKPTTSPSSQPSPEPTTSSTSQPSPEPTTSSTSQSSSEPTPAPESTSEPTSSSQPQSTTTQSSSPSTSSTPSEGEFSGDGTFYNTGLGACGIESNDSQFVVAVGYELYDSVNTANPNNNPLCGRKITVFRGLKSVQVTVVDKCPGCSYYSLDLSPAAFDVLGNPDEGRIPITWIWS</sequence>
<dbReference type="STRING" id="1173061.A0A0J9XHY1"/>
<dbReference type="CDD" id="cd22191">
    <property type="entry name" value="DPBB_RlpA_EXP_N-like"/>
    <property type="match status" value="1"/>
</dbReference>
<gene>
    <name evidence="5" type="ORF">BN980_GECA17s02474g</name>
</gene>
<evidence type="ECO:0000313" key="5">
    <source>
        <dbReference type="EMBL" id="CDO56947.1"/>
    </source>
</evidence>
<accession>A0A0J9XHY1</accession>
<feature type="chain" id="PRO_5005325732" description="RlpA-like protein double-psi beta-barrel domain-containing protein" evidence="3">
    <location>
        <begin position="21"/>
        <end position="278"/>
    </location>
</feature>
<dbReference type="Gene3D" id="2.40.40.10">
    <property type="entry name" value="RlpA-like domain"/>
    <property type="match status" value="1"/>
</dbReference>
<dbReference type="InterPro" id="IPR036908">
    <property type="entry name" value="RlpA-like_sf"/>
</dbReference>
<protein>
    <recommendedName>
        <fullName evidence="4">RlpA-like protein double-psi beta-barrel domain-containing protein</fullName>
    </recommendedName>
</protein>
<feature type="signal peptide" evidence="3">
    <location>
        <begin position="1"/>
        <end position="20"/>
    </location>
</feature>
<dbReference type="PANTHER" id="PTHR31836:SF28">
    <property type="entry name" value="SRCR DOMAIN-CONTAINING PROTEIN-RELATED"/>
    <property type="match status" value="1"/>
</dbReference>
<dbReference type="OrthoDB" id="623670at2759"/>
<dbReference type="InterPro" id="IPR009009">
    <property type="entry name" value="RlpA-like_DPBB"/>
</dbReference>
<dbReference type="Pfam" id="PF03330">
    <property type="entry name" value="DPBB_1"/>
    <property type="match status" value="1"/>
</dbReference>
<organism evidence="5 6">
    <name type="scientific">Geotrichum candidum</name>
    <name type="common">Oospora lactis</name>
    <name type="synonym">Dipodascus geotrichum</name>
    <dbReference type="NCBI Taxonomy" id="1173061"/>
    <lineage>
        <taxon>Eukaryota</taxon>
        <taxon>Fungi</taxon>
        <taxon>Dikarya</taxon>
        <taxon>Ascomycota</taxon>
        <taxon>Saccharomycotina</taxon>
        <taxon>Dipodascomycetes</taxon>
        <taxon>Dipodascales</taxon>
        <taxon>Dipodascaceae</taxon>
        <taxon>Geotrichum</taxon>
    </lineage>
</organism>
<name>A0A0J9XHY1_GEOCN</name>
<dbReference type="SUPFAM" id="SSF50685">
    <property type="entry name" value="Barwin-like endoglucanases"/>
    <property type="match status" value="1"/>
</dbReference>
<dbReference type="PANTHER" id="PTHR31836">
    <property type="match status" value="1"/>
</dbReference>
<feature type="region of interest" description="Disordered" evidence="2">
    <location>
        <begin position="76"/>
        <end position="182"/>
    </location>
</feature>
<feature type="compositionally biased region" description="Low complexity" evidence="2">
    <location>
        <begin position="105"/>
        <end position="175"/>
    </location>
</feature>
<keyword evidence="1 3" id="KW-0732">Signal</keyword>
<dbReference type="InterPro" id="IPR051477">
    <property type="entry name" value="Expansin_CellWall"/>
</dbReference>
<dbReference type="AlphaFoldDB" id="A0A0J9XHY1"/>
<dbReference type="Proteomes" id="UP000242525">
    <property type="component" value="Unassembled WGS sequence"/>
</dbReference>
<feature type="domain" description="RlpA-like protein double-psi beta-barrel" evidence="4">
    <location>
        <begin position="224"/>
        <end position="274"/>
    </location>
</feature>
<dbReference type="EMBL" id="CCBN010000017">
    <property type="protein sequence ID" value="CDO56947.1"/>
    <property type="molecule type" value="Genomic_DNA"/>
</dbReference>
<reference evidence="5" key="1">
    <citation type="submission" date="2014-03" db="EMBL/GenBank/DDBJ databases">
        <authorList>
            <person name="Casaregola S."/>
        </authorList>
    </citation>
    <scope>NUCLEOTIDE SEQUENCE [LARGE SCALE GENOMIC DNA]</scope>
    <source>
        <strain evidence="5">CLIB 918</strain>
    </source>
</reference>
<comment type="caution">
    <text evidence="5">The sequence shown here is derived from an EMBL/GenBank/DDBJ whole genome shotgun (WGS) entry which is preliminary data.</text>
</comment>
<evidence type="ECO:0000256" key="3">
    <source>
        <dbReference type="SAM" id="SignalP"/>
    </source>
</evidence>
<evidence type="ECO:0000256" key="1">
    <source>
        <dbReference type="ARBA" id="ARBA00022729"/>
    </source>
</evidence>